<keyword evidence="1" id="KW-1185">Reference proteome</keyword>
<dbReference type="InterPro" id="IPR029033">
    <property type="entry name" value="His_PPase_superfam"/>
</dbReference>
<evidence type="ECO:0000313" key="2">
    <source>
        <dbReference type="WBParaSite" id="PDA_v2.g23253.t1"/>
    </source>
</evidence>
<dbReference type="GO" id="GO:0016791">
    <property type="term" value="F:phosphatase activity"/>
    <property type="evidence" value="ECO:0007669"/>
    <property type="project" value="UniProtKB-ARBA"/>
</dbReference>
<evidence type="ECO:0000313" key="1">
    <source>
        <dbReference type="Proteomes" id="UP000887578"/>
    </source>
</evidence>
<organism evidence="1 2">
    <name type="scientific">Panagrolaimus davidi</name>
    <dbReference type="NCBI Taxonomy" id="227884"/>
    <lineage>
        <taxon>Eukaryota</taxon>
        <taxon>Metazoa</taxon>
        <taxon>Ecdysozoa</taxon>
        <taxon>Nematoda</taxon>
        <taxon>Chromadorea</taxon>
        <taxon>Rhabditida</taxon>
        <taxon>Tylenchina</taxon>
        <taxon>Panagrolaimomorpha</taxon>
        <taxon>Panagrolaimoidea</taxon>
        <taxon>Panagrolaimidae</taxon>
        <taxon>Panagrolaimus</taxon>
    </lineage>
</organism>
<dbReference type="WBParaSite" id="PDA_v2.g23253.t1">
    <property type="protein sequence ID" value="PDA_v2.g23253.t1"/>
    <property type="gene ID" value="PDA_v2.g23253"/>
</dbReference>
<reference evidence="2" key="1">
    <citation type="submission" date="2022-11" db="UniProtKB">
        <authorList>
            <consortium name="WormBaseParasite"/>
        </authorList>
    </citation>
    <scope>IDENTIFICATION</scope>
</reference>
<dbReference type="Gene3D" id="3.40.50.1240">
    <property type="entry name" value="Phosphoglycerate mutase-like"/>
    <property type="match status" value="1"/>
</dbReference>
<name>A0A914Q2Z6_9BILA</name>
<proteinExistence type="predicted"/>
<sequence length="128" mass="14469">MNLDVNRTMISAISNLIAMYPGAPEQAGHAYPNLPGWPSYEVGGKKVGFVPIPIHTVNDFYDYELNPDAICPRQDQLWKLVEETPEYKRETENQKDLLKTVAKLSGENVTLTNLWLIADALFIEVCFL</sequence>
<dbReference type="Proteomes" id="UP000887578">
    <property type="component" value="Unplaced"/>
</dbReference>
<dbReference type="SUPFAM" id="SSF53254">
    <property type="entry name" value="Phosphoglycerate mutase-like"/>
    <property type="match status" value="1"/>
</dbReference>
<accession>A0A914Q2Z6</accession>
<dbReference type="AlphaFoldDB" id="A0A914Q2Z6"/>
<protein>
    <submittedName>
        <fullName evidence="2">Uncharacterized protein</fullName>
    </submittedName>
</protein>